<dbReference type="PROSITE" id="PS00086">
    <property type="entry name" value="CYTOCHROME_P450"/>
    <property type="match status" value="1"/>
</dbReference>
<dbReference type="Pfam" id="PF00067">
    <property type="entry name" value="p450"/>
    <property type="match status" value="1"/>
</dbReference>
<gene>
    <name evidence="4" type="ORF">GCM10010346_46090</name>
</gene>
<evidence type="ECO:0000313" key="5">
    <source>
        <dbReference type="Proteomes" id="UP000599437"/>
    </source>
</evidence>
<proteinExistence type="inferred from homology"/>
<keyword evidence="2" id="KW-0408">Iron</keyword>
<dbReference type="SUPFAM" id="SSF48264">
    <property type="entry name" value="Cytochrome P450"/>
    <property type="match status" value="1"/>
</dbReference>
<dbReference type="PRINTS" id="PR00359">
    <property type="entry name" value="BP450"/>
</dbReference>
<organism evidence="4 5">
    <name type="scientific">Streptomyces chryseus</name>
    <dbReference type="NCBI Taxonomy" id="68186"/>
    <lineage>
        <taxon>Bacteria</taxon>
        <taxon>Bacillati</taxon>
        <taxon>Actinomycetota</taxon>
        <taxon>Actinomycetes</taxon>
        <taxon>Kitasatosporales</taxon>
        <taxon>Streptomycetaceae</taxon>
        <taxon>Streptomyces</taxon>
    </lineage>
</organism>
<accession>A0ABQ3DXT8</accession>
<feature type="region of interest" description="Disordered" evidence="3">
    <location>
        <begin position="1"/>
        <end position="23"/>
    </location>
</feature>
<sequence>MTVTENESSGQPGEAAAPPPGCPMHGLVPGYPFGEPVTTELHPKYAEIREQAALTRVNMQYGGEAWLATRHADVKTVLADRRFSREATVGKDVPRVRKAVEELNIVSMDDPEHGRLRKLVAKAFTVRRVEQMRPRAQEIADELLDKMLASGNTGDLAAQYAWMLPITVICEMLDVPLEDHYKFRAWIDTWLTLGDEHTLEEMNEARFEKLPEYMSSLIAKRRAQPGDDLLSALVAARDEQDKLSEEELITMSIALLATGHHTTANQLANHLYILLSRREEWQKLVDRPELLNTAIEELLRVTPLSPYSENTRIATEDLELGGQLVKAGEAVMIFPAVGNRDPRVFENPEDLDLTREHNPHIAFGHGIHHCLGAPLARLELQVALGTLLRRLPEVELAVPAEDVPWKTDNVVRGVAGLPVRW</sequence>
<dbReference type="PRINTS" id="PR00385">
    <property type="entry name" value="P450"/>
</dbReference>
<dbReference type="InterPro" id="IPR017972">
    <property type="entry name" value="Cyt_P450_CS"/>
</dbReference>
<dbReference type="Proteomes" id="UP000599437">
    <property type="component" value="Unassembled WGS sequence"/>
</dbReference>
<reference evidence="5" key="1">
    <citation type="journal article" date="2019" name="Int. J. Syst. Evol. Microbiol.">
        <title>The Global Catalogue of Microorganisms (GCM) 10K type strain sequencing project: providing services to taxonomists for standard genome sequencing and annotation.</title>
        <authorList>
            <consortium name="The Broad Institute Genomics Platform"/>
            <consortium name="The Broad Institute Genome Sequencing Center for Infectious Disease"/>
            <person name="Wu L."/>
            <person name="Ma J."/>
        </authorList>
    </citation>
    <scope>NUCLEOTIDE SEQUENCE [LARGE SCALE GENOMIC DNA]</scope>
    <source>
        <strain evidence="5">JCM 4737</strain>
    </source>
</reference>
<evidence type="ECO:0000256" key="3">
    <source>
        <dbReference type="SAM" id="MobiDB-lite"/>
    </source>
</evidence>
<name>A0ABQ3DXT8_9ACTN</name>
<keyword evidence="2" id="KW-0503">Monooxygenase</keyword>
<dbReference type="PANTHER" id="PTHR46696">
    <property type="entry name" value="P450, PUTATIVE (EUROFUNG)-RELATED"/>
    <property type="match status" value="1"/>
</dbReference>
<dbReference type="InterPro" id="IPR002397">
    <property type="entry name" value="Cyt_P450_B"/>
</dbReference>
<dbReference type="InterPro" id="IPR001128">
    <property type="entry name" value="Cyt_P450"/>
</dbReference>
<keyword evidence="2" id="KW-0349">Heme</keyword>
<dbReference type="CDD" id="cd11031">
    <property type="entry name" value="Cyp158A-like"/>
    <property type="match status" value="1"/>
</dbReference>
<keyword evidence="5" id="KW-1185">Reference proteome</keyword>
<dbReference type="PANTHER" id="PTHR46696:SF1">
    <property type="entry name" value="CYTOCHROME P450 YJIB-RELATED"/>
    <property type="match status" value="1"/>
</dbReference>
<comment type="similarity">
    <text evidence="1 2">Belongs to the cytochrome P450 family.</text>
</comment>
<protein>
    <submittedName>
        <fullName evidence="4">Cytochrome P450</fullName>
    </submittedName>
</protein>
<dbReference type="Gene3D" id="1.10.630.10">
    <property type="entry name" value="Cytochrome P450"/>
    <property type="match status" value="1"/>
</dbReference>
<comment type="caution">
    <text evidence="4">The sequence shown here is derived from an EMBL/GenBank/DDBJ whole genome shotgun (WGS) entry which is preliminary data.</text>
</comment>
<dbReference type="RefSeq" id="WP_138896959.1">
    <property type="nucleotide sequence ID" value="NZ_BMVO01000017.1"/>
</dbReference>
<evidence type="ECO:0000256" key="2">
    <source>
        <dbReference type="RuleBase" id="RU000461"/>
    </source>
</evidence>
<keyword evidence="2" id="KW-0479">Metal-binding</keyword>
<dbReference type="InterPro" id="IPR036396">
    <property type="entry name" value="Cyt_P450_sf"/>
</dbReference>
<evidence type="ECO:0000313" key="4">
    <source>
        <dbReference type="EMBL" id="GHB17044.1"/>
    </source>
</evidence>
<keyword evidence="2" id="KW-0560">Oxidoreductase</keyword>
<dbReference type="EMBL" id="BMVO01000017">
    <property type="protein sequence ID" value="GHB17044.1"/>
    <property type="molecule type" value="Genomic_DNA"/>
</dbReference>
<evidence type="ECO:0000256" key="1">
    <source>
        <dbReference type="ARBA" id="ARBA00010617"/>
    </source>
</evidence>